<evidence type="ECO:0008006" key="3">
    <source>
        <dbReference type="Google" id="ProtNLM"/>
    </source>
</evidence>
<reference evidence="2" key="1">
    <citation type="journal article" date="2019" name="Int. J. Syst. Evol. Microbiol.">
        <title>The Global Catalogue of Microorganisms (GCM) 10K type strain sequencing project: providing services to taxonomists for standard genome sequencing and annotation.</title>
        <authorList>
            <consortium name="The Broad Institute Genomics Platform"/>
            <consortium name="The Broad Institute Genome Sequencing Center for Infectious Disease"/>
            <person name="Wu L."/>
            <person name="Ma J."/>
        </authorList>
    </citation>
    <scope>NUCLEOTIDE SEQUENCE [LARGE SCALE GENOMIC DNA]</scope>
    <source>
        <strain evidence="2">CGMCC 1.15197</strain>
    </source>
</reference>
<protein>
    <recommendedName>
        <fullName evidence="3">DUF3592 domain-containing protein</fullName>
    </recommendedName>
</protein>
<accession>A0ABQ1U2D3</accession>
<evidence type="ECO:0000313" key="1">
    <source>
        <dbReference type="EMBL" id="GGF07916.1"/>
    </source>
</evidence>
<name>A0ABQ1U2D3_9BACT</name>
<proteinExistence type="predicted"/>
<dbReference type="RefSeq" id="WP_188813452.1">
    <property type="nucleotide sequence ID" value="NZ_BMHT01000003.1"/>
</dbReference>
<dbReference type="Proteomes" id="UP000632273">
    <property type="component" value="Unassembled WGS sequence"/>
</dbReference>
<dbReference type="EMBL" id="BMHT01000003">
    <property type="protein sequence ID" value="GGF07916.1"/>
    <property type="molecule type" value="Genomic_DNA"/>
</dbReference>
<organism evidence="1 2">
    <name type="scientific">Hymenobacter cavernae</name>
    <dbReference type="NCBI Taxonomy" id="2044852"/>
    <lineage>
        <taxon>Bacteria</taxon>
        <taxon>Pseudomonadati</taxon>
        <taxon>Bacteroidota</taxon>
        <taxon>Cytophagia</taxon>
        <taxon>Cytophagales</taxon>
        <taxon>Hymenobacteraceae</taxon>
        <taxon>Hymenobacter</taxon>
    </lineage>
</organism>
<keyword evidence="2" id="KW-1185">Reference proteome</keyword>
<comment type="caution">
    <text evidence="1">The sequence shown here is derived from an EMBL/GenBank/DDBJ whole genome shotgun (WGS) entry which is preliminary data.</text>
</comment>
<gene>
    <name evidence="1" type="ORF">GCM10011383_18790</name>
</gene>
<evidence type="ECO:0000313" key="2">
    <source>
        <dbReference type="Proteomes" id="UP000632273"/>
    </source>
</evidence>
<sequence length="104" mass="12137">MNWFFTIWALVIIGMATRHIFKEKLRTKNLRLHGIRAQGVVIRNKFHLSRISVFRPVIQFQTQQGEVIEADDLHGWAMAIPRFSKGEKVTVLYEEGNPTNFELV</sequence>